<dbReference type="InterPro" id="IPR046537">
    <property type="entry name" value="DUF6602"/>
</dbReference>
<feature type="domain" description="DUF6602" evidence="1">
    <location>
        <begin position="25"/>
        <end position="127"/>
    </location>
</feature>
<dbReference type="CDD" id="cd21173">
    <property type="entry name" value="NucC-like"/>
    <property type="match status" value="1"/>
</dbReference>
<proteinExistence type="predicted"/>
<dbReference type="EMBL" id="CP140151">
    <property type="protein sequence ID" value="WQH10568.1"/>
    <property type="molecule type" value="Genomic_DNA"/>
</dbReference>
<sequence>MEESRYYRYILNKIAAAKKAADDMAVDIDHPGIEGDLRELALKECIEPFLTHSFKVGTGKIIDTYQSLSDQLDAVIYHTKLVPPIFFSKELGIYPVESVRYIFEVKSKISATQIKDSLKKFSSIRRLKSFPRKQQDNSIAHGGLPTNVMFAFGSDISGPEIDRFLKYESYESPSTTALVVLGKGYWFYDSENKKWFGLDTSSKADLSEFAMFMTGFMNTLSREESTMRGFNPGGYVNLNITLDPVEQKHNQ</sequence>
<name>A0ABZ0YF88_9GAMM</name>
<organism evidence="2 3">
    <name type="scientific">Chromohalobacter canadensis</name>
    <dbReference type="NCBI Taxonomy" id="141389"/>
    <lineage>
        <taxon>Bacteria</taxon>
        <taxon>Pseudomonadati</taxon>
        <taxon>Pseudomonadota</taxon>
        <taxon>Gammaproteobacteria</taxon>
        <taxon>Oceanospirillales</taxon>
        <taxon>Halomonadaceae</taxon>
        <taxon>Chromohalobacter</taxon>
    </lineage>
</organism>
<accession>A0ABZ0YF88</accession>
<dbReference type="Pfam" id="PF20247">
    <property type="entry name" value="DUF6602"/>
    <property type="match status" value="1"/>
</dbReference>
<dbReference type="RefSeq" id="WP_246925067.1">
    <property type="nucleotide sequence ID" value="NZ_CP140151.1"/>
</dbReference>
<evidence type="ECO:0000259" key="1">
    <source>
        <dbReference type="Pfam" id="PF20247"/>
    </source>
</evidence>
<gene>
    <name evidence="2" type="ORF">SR908_07820</name>
</gene>
<evidence type="ECO:0000313" key="2">
    <source>
        <dbReference type="EMBL" id="WQH10568.1"/>
    </source>
</evidence>
<reference evidence="2 3" key="1">
    <citation type="submission" date="2023-11" db="EMBL/GenBank/DDBJ databases">
        <title>MicrobeMod: A computational toolkit for identifying prokaryotic methylation and restriction-modification with nanopore sequencing.</title>
        <authorList>
            <person name="Crits-Christoph A."/>
            <person name="Kang S.C."/>
            <person name="Lee H."/>
            <person name="Ostrov N."/>
        </authorList>
    </citation>
    <scope>NUCLEOTIDE SEQUENCE [LARGE SCALE GENOMIC DNA]</scope>
    <source>
        <strain evidence="2 3">ATCC 43984</strain>
    </source>
</reference>
<evidence type="ECO:0000313" key="3">
    <source>
        <dbReference type="Proteomes" id="UP001321908"/>
    </source>
</evidence>
<dbReference type="Proteomes" id="UP001321908">
    <property type="component" value="Chromosome"/>
</dbReference>
<keyword evidence="3" id="KW-1185">Reference proteome</keyword>
<protein>
    <submittedName>
        <fullName evidence="2">DUF6602 domain-containing protein</fullName>
    </submittedName>
</protein>